<name>A0A146KCG2_9EUKA</name>
<proteinExistence type="predicted"/>
<organism evidence="2">
    <name type="scientific">Trepomonas sp. PC1</name>
    <dbReference type="NCBI Taxonomy" id="1076344"/>
    <lineage>
        <taxon>Eukaryota</taxon>
        <taxon>Metamonada</taxon>
        <taxon>Diplomonadida</taxon>
        <taxon>Hexamitidae</taxon>
        <taxon>Hexamitinae</taxon>
        <taxon>Trepomonas</taxon>
    </lineage>
</organism>
<evidence type="ECO:0000313" key="2">
    <source>
        <dbReference type="EMBL" id="JAP94453.1"/>
    </source>
</evidence>
<reference evidence="2" key="1">
    <citation type="submission" date="2015-07" db="EMBL/GenBank/DDBJ databases">
        <title>Adaptation to a free-living lifestyle via gene acquisitions in the diplomonad Trepomonas sp. PC1.</title>
        <authorList>
            <person name="Xu F."/>
            <person name="Jerlstrom-Hultqvist J."/>
            <person name="Kolisko M."/>
            <person name="Simpson A.G.B."/>
            <person name="Roger A.J."/>
            <person name="Svard S.G."/>
            <person name="Andersson J.O."/>
        </authorList>
    </citation>
    <scope>NUCLEOTIDE SEQUENCE</scope>
    <source>
        <strain evidence="2">PC1</strain>
    </source>
</reference>
<dbReference type="PROSITE" id="PS50231">
    <property type="entry name" value="RICIN_B_LECTIN"/>
    <property type="match status" value="1"/>
</dbReference>
<feature type="domain" description="Ricin B lectin" evidence="1">
    <location>
        <begin position="22"/>
        <end position="142"/>
    </location>
</feature>
<dbReference type="EMBL" id="GDID01002153">
    <property type="protein sequence ID" value="JAP94453.1"/>
    <property type="molecule type" value="Transcribed_RNA"/>
</dbReference>
<sequence>MGGTPNMLPQHGMSYSIECAQTPGMCVDIRGSLRTNGADATNYQRNGGANQKFKVHKGPTGFQLFAHHSNMALGVRNRERGALVEQRKEQDSSIWNIQPSGDGFFYINMTGTNLYMEIEHGDTHNGAKLVLNNQTGQYNQKWKFSPF</sequence>
<dbReference type="Pfam" id="PF00652">
    <property type="entry name" value="Ricin_B_lectin"/>
    <property type="match status" value="1"/>
</dbReference>
<dbReference type="Gene3D" id="2.80.10.50">
    <property type="match status" value="2"/>
</dbReference>
<dbReference type="GO" id="GO:0030246">
    <property type="term" value="F:carbohydrate binding"/>
    <property type="evidence" value="ECO:0007669"/>
    <property type="project" value="UniProtKB-KW"/>
</dbReference>
<evidence type="ECO:0000259" key="1">
    <source>
        <dbReference type="Pfam" id="PF00652"/>
    </source>
</evidence>
<dbReference type="CDD" id="cd00161">
    <property type="entry name" value="beta-trefoil_Ricin-like"/>
    <property type="match status" value="1"/>
</dbReference>
<protein>
    <submittedName>
        <fullName evidence="2">Ricin B lectin</fullName>
    </submittedName>
</protein>
<keyword evidence="2" id="KW-0430">Lectin</keyword>
<dbReference type="AlphaFoldDB" id="A0A146KCG2"/>
<gene>
    <name evidence="2" type="ORF">TPC1_12887</name>
</gene>
<dbReference type="InterPro" id="IPR000772">
    <property type="entry name" value="Ricin_B_lectin"/>
</dbReference>
<dbReference type="SUPFAM" id="SSF50370">
    <property type="entry name" value="Ricin B-like lectins"/>
    <property type="match status" value="1"/>
</dbReference>
<dbReference type="InterPro" id="IPR035992">
    <property type="entry name" value="Ricin_B-like_lectins"/>
</dbReference>
<accession>A0A146KCG2</accession>